<dbReference type="GO" id="GO:0000428">
    <property type="term" value="C:DNA-directed RNA polymerase complex"/>
    <property type="evidence" value="ECO:0007669"/>
    <property type="project" value="UniProtKB-KW"/>
</dbReference>
<dbReference type="RefSeq" id="WP_153495976.1">
    <property type="nucleotide sequence ID" value="NZ_CAXYUY010000043.1"/>
</dbReference>
<name>A0A7X2D025_9LACT</name>
<keyword evidence="2" id="KW-1185">Reference proteome</keyword>
<sequence>MFKKTIKFLGVRVSLLLLVLILLVAAAVFGLMLGYGVLGGGNPTHIFDRGLWHEVLNKLNPK</sequence>
<proteinExistence type="predicted"/>
<dbReference type="InterPro" id="IPR024596">
    <property type="entry name" value="RNApol_su_b/EpuA"/>
</dbReference>
<keyword evidence="1" id="KW-0804">Transcription</keyword>
<dbReference type="Pfam" id="PF11772">
    <property type="entry name" value="EpuA"/>
    <property type="match status" value="1"/>
</dbReference>
<organism evidence="1 2">
    <name type="scientific">Lactococcus hircilactis</name>
    <dbReference type="NCBI Taxonomy" id="1494462"/>
    <lineage>
        <taxon>Bacteria</taxon>
        <taxon>Bacillati</taxon>
        <taxon>Bacillota</taxon>
        <taxon>Bacilli</taxon>
        <taxon>Lactobacillales</taxon>
        <taxon>Streptococcaceae</taxon>
        <taxon>Lactococcus</taxon>
    </lineage>
</organism>
<dbReference type="Proteomes" id="UP000439550">
    <property type="component" value="Unassembled WGS sequence"/>
</dbReference>
<accession>A0A7X2D025</accession>
<reference evidence="1 2" key="1">
    <citation type="submission" date="2019-10" db="EMBL/GenBank/DDBJ databases">
        <authorList>
            <person name="Dong K."/>
        </authorList>
    </citation>
    <scope>NUCLEOTIDE SEQUENCE [LARGE SCALE GENOMIC DNA]</scope>
    <source>
        <strain evidence="1 2">DSM 28960</strain>
    </source>
</reference>
<gene>
    <name evidence="1" type="ORF">GHI93_04990</name>
</gene>
<comment type="caution">
    <text evidence="1">The sequence shown here is derived from an EMBL/GenBank/DDBJ whole genome shotgun (WGS) entry which is preliminary data.</text>
</comment>
<protein>
    <submittedName>
        <fullName evidence="1">DNA-directed RNA polymerase subunit beta</fullName>
    </submittedName>
</protein>
<evidence type="ECO:0000313" key="2">
    <source>
        <dbReference type="Proteomes" id="UP000439550"/>
    </source>
</evidence>
<evidence type="ECO:0000313" key="1">
    <source>
        <dbReference type="EMBL" id="MQW39294.1"/>
    </source>
</evidence>
<dbReference type="EMBL" id="WITJ01000006">
    <property type="protein sequence ID" value="MQW39294.1"/>
    <property type="molecule type" value="Genomic_DNA"/>
</dbReference>
<keyword evidence="1" id="KW-0240">DNA-directed RNA polymerase</keyword>
<dbReference type="AlphaFoldDB" id="A0A7X2D025"/>